<evidence type="ECO:0000313" key="2">
    <source>
        <dbReference type="EMBL" id="MBW0541541.1"/>
    </source>
</evidence>
<dbReference type="EMBL" id="AVOT02046221">
    <property type="protein sequence ID" value="MBW0541541.1"/>
    <property type="molecule type" value="Genomic_DNA"/>
</dbReference>
<feature type="compositionally biased region" description="Pro residues" evidence="1">
    <location>
        <begin position="153"/>
        <end position="167"/>
    </location>
</feature>
<organism evidence="2 3">
    <name type="scientific">Austropuccinia psidii MF-1</name>
    <dbReference type="NCBI Taxonomy" id="1389203"/>
    <lineage>
        <taxon>Eukaryota</taxon>
        <taxon>Fungi</taxon>
        <taxon>Dikarya</taxon>
        <taxon>Basidiomycota</taxon>
        <taxon>Pucciniomycotina</taxon>
        <taxon>Pucciniomycetes</taxon>
        <taxon>Pucciniales</taxon>
        <taxon>Sphaerophragmiaceae</taxon>
        <taxon>Austropuccinia</taxon>
    </lineage>
</organism>
<feature type="region of interest" description="Disordered" evidence="1">
    <location>
        <begin position="149"/>
        <end position="179"/>
    </location>
</feature>
<evidence type="ECO:0000313" key="3">
    <source>
        <dbReference type="Proteomes" id="UP000765509"/>
    </source>
</evidence>
<sequence length="225" mass="24856">MLTDKHTRNVCSFSAPFDQVSRGVLAQDALARTPLWSMMMKPYPSAKGHQDPKQANGNDSRQLALSPQVTICPPPLLGHHPMVTSLLHRSEVIIWPMKDGNGKRTFELGPIVTDGIQMPNLPCKQTLQQHTPGPSGTRWLEELFRKPFQTKQPPIPGPSPSSQPPDDVPTCEPEPKVAPMQSMEEPFACPATPRLIIIIDDTPVETPPLIPTMMPARILPTYDPL</sequence>
<comment type="caution">
    <text evidence="2">The sequence shown here is derived from an EMBL/GenBank/DDBJ whole genome shotgun (WGS) entry which is preliminary data.</text>
</comment>
<dbReference type="AlphaFoldDB" id="A0A9Q3IFR6"/>
<protein>
    <submittedName>
        <fullName evidence="2">Uncharacterized protein</fullName>
    </submittedName>
</protein>
<dbReference type="Proteomes" id="UP000765509">
    <property type="component" value="Unassembled WGS sequence"/>
</dbReference>
<accession>A0A9Q3IFR6</accession>
<feature type="region of interest" description="Disordered" evidence="1">
    <location>
        <begin position="42"/>
        <end position="61"/>
    </location>
</feature>
<proteinExistence type="predicted"/>
<name>A0A9Q3IFR6_9BASI</name>
<keyword evidence="3" id="KW-1185">Reference proteome</keyword>
<evidence type="ECO:0000256" key="1">
    <source>
        <dbReference type="SAM" id="MobiDB-lite"/>
    </source>
</evidence>
<reference evidence="2" key="1">
    <citation type="submission" date="2021-03" db="EMBL/GenBank/DDBJ databases">
        <title>Draft genome sequence of rust myrtle Austropuccinia psidii MF-1, a brazilian biotype.</title>
        <authorList>
            <person name="Quecine M.C."/>
            <person name="Pachon D.M.R."/>
            <person name="Bonatelli M.L."/>
            <person name="Correr F.H."/>
            <person name="Franceschini L.M."/>
            <person name="Leite T.F."/>
            <person name="Margarido G.R.A."/>
            <person name="Almeida C.A."/>
            <person name="Ferrarezi J.A."/>
            <person name="Labate C.A."/>
        </authorList>
    </citation>
    <scope>NUCLEOTIDE SEQUENCE</scope>
    <source>
        <strain evidence="2">MF-1</strain>
    </source>
</reference>
<gene>
    <name evidence="2" type="ORF">O181_081256</name>
</gene>